<gene>
    <name evidence="2" type="ORF">J1N35_041332</name>
</gene>
<sequence>MSQRGNEASTNQLSNKQGTDIVKHPYEFTGNLYNELEEDDDIPKHSNKSLCDSYVMPSCETTRTDNFEKEDMLDAHNLDQKNPCIINDHDENYDHKDELNIVETVSDPIDIAPELTVKVEVEGELTTNMELKQILNESVEGQIHFLAVAEKVPAEKVDEFDPFSSEKSNKAQGIKTSRDMEGGKLEAIIP</sequence>
<comment type="caution">
    <text evidence="2">The sequence shown here is derived from an EMBL/GenBank/DDBJ whole genome shotgun (WGS) entry which is preliminary data.</text>
</comment>
<dbReference type="Proteomes" id="UP000828251">
    <property type="component" value="Unassembled WGS sequence"/>
</dbReference>
<dbReference type="OrthoDB" id="10430206at2759"/>
<proteinExistence type="predicted"/>
<evidence type="ECO:0000313" key="3">
    <source>
        <dbReference type="Proteomes" id="UP000828251"/>
    </source>
</evidence>
<keyword evidence="3" id="KW-1185">Reference proteome</keyword>
<evidence type="ECO:0000256" key="1">
    <source>
        <dbReference type="SAM" id="MobiDB-lite"/>
    </source>
</evidence>
<protein>
    <submittedName>
        <fullName evidence="2">Uncharacterized protein</fullName>
    </submittedName>
</protein>
<accession>A0A9D3UFA2</accession>
<feature type="compositionally biased region" description="Polar residues" evidence="1">
    <location>
        <begin position="1"/>
        <end position="18"/>
    </location>
</feature>
<reference evidence="2 3" key="1">
    <citation type="journal article" date="2021" name="Plant Biotechnol. J.">
        <title>Multi-omics assisted identification of the key and species-specific regulatory components of drought-tolerant mechanisms in Gossypium stocksii.</title>
        <authorList>
            <person name="Yu D."/>
            <person name="Ke L."/>
            <person name="Zhang D."/>
            <person name="Wu Y."/>
            <person name="Sun Y."/>
            <person name="Mei J."/>
            <person name="Sun J."/>
            <person name="Sun Y."/>
        </authorList>
    </citation>
    <scope>NUCLEOTIDE SEQUENCE [LARGE SCALE GENOMIC DNA]</scope>
    <source>
        <strain evidence="3">cv. E1</strain>
        <tissue evidence="2">Leaf</tissue>
    </source>
</reference>
<feature type="region of interest" description="Disordered" evidence="1">
    <location>
        <begin position="1"/>
        <end position="24"/>
    </location>
</feature>
<feature type="region of interest" description="Disordered" evidence="1">
    <location>
        <begin position="159"/>
        <end position="190"/>
    </location>
</feature>
<dbReference type="AlphaFoldDB" id="A0A9D3UFA2"/>
<evidence type="ECO:0000313" key="2">
    <source>
        <dbReference type="EMBL" id="KAH1039589.1"/>
    </source>
</evidence>
<dbReference type="EMBL" id="JAIQCV010000012">
    <property type="protein sequence ID" value="KAH1039589.1"/>
    <property type="molecule type" value="Genomic_DNA"/>
</dbReference>
<organism evidence="2 3">
    <name type="scientific">Gossypium stocksii</name>
    <dbReference type="NCBI Taxonomy" id="47602"/>
    <lineage>
        <taxon>Eukaryota</taxon>
        <taxon>Viridiplantae</taxon>
        <taxon>Streptophyta</taxon>
        <taxon>Embryophyta</taxon>
        <taxon>Tracheophyta</taxon>
        <taxon>Spermatophyta</taxon>
        <taxon>Magnoliopsida</taxon>
        <taxon>eudicotyledons</taxon>
        <taxon>Gunneridae</taxon>
        <taxon>Pentapetalae</taxon>
        <taxon>rosids</taxon>
        <taxon>malvids</taxon>
        <taxon>Malvales</taxon>
        <taxon>Malvaceae</taxon>
        <taxon>Malvoideae</taxon>
        <taxon>Gossypium</taxon>
    </lineage>
</organism>
<name>A0A9D3UFA2_9ROSI</name>